<name>A0A250AW53_9GAMM</name>
<sequence length="359" mass="37901">MSDPANSSIRRRAVSAPWVGIIANPVSARDIRRVVGHAGSLTLAERANLIFRLLAALGAAGIADVRMMPDREGLQAILTRMLAQRHTIPLPRLSWLPLSVSATVNDSVQAARMMQADDARAIVVLGGDGTHRAVAKACGTVPIVGISTGTNNAWPELREPTIVGLAVGLYANGKVPGAQALQWNKRLDIAINAGHPNARQDIAIVDAAILAERFVGARSVWRPEQLSQLYLCFAEPHTVGLSSIGGLLMPIGRHAPGGLGVTFGSGGGTLLAPLAPGLVQRIPIARWQRIEHGAASTPHLRQGVIALDGEREMTFGSQDSVQITLHERAFRSLNINACLHCAAENQLLRAATSGSGGLL</sequence>
<proteinExistence type="predicted"/>
<reference evidence="1 2" key="1">
    <citation type="submission" date="2016-01" db="EMBL/GenBank/DDBJ databases">
        <authorList>
            <person name="Oliw E.H."/>
        </authorList>
    </citation>
    <scope>NUCLEOTIDE SEQUENCE [LARGE SCALE GENOMIC DNA]</scope>
    <source>
        <strain evidence="1 2">FRB97</strain>
    </source>
</reference>
<dbReference type="EMBL" id="CP014136">
    <property type="protein sequence ID" value="ATA18091.1"/>
    <property type="molecule type" value="Genomic_DNA"/>
</dbReference>
<gene>
    <name evidence="1" type="ORF">AWC35_01280</name>
</gene>
<dbReference type="PANTHER" id="PTHR40697">
    <property type="entry name" value="ACETOIN CATABOLISM PROTEIN X"/>
    <property type="match status" value="1"/>
</dbReference>
<dbReference type="InterPro" id="IPR011391">
    <property type="entry name" value="AcoX_kinase"/>
</dbReference>
<keyword evidence="2" id="KW-1185">Reference proteome</keyword>
<dbReference type="Proteomes" id="UP000217182">
    <property type="component" value="Chromosome"/>
</dbReference>
<dbReference type="GO" id="GO:0051287">
    <property type="term" value="F:NAD binding"/>
    <property type="evidence" value="ECO:0007669"/>
    <property type="project" value="UniProtKB-ARBA"/>
</dbReference>
<dbReference type="Gene3D" id="3.40.50.10330">
    <property type="entry name" value="Probable inorganic polyphosphate/atp-NAD kinase, domain 1"/>
    <property type="match status" value="1"/>
</dbReference>
<dbReference type="KEGG" id="gqu:AWC35_01280"/>
<dbReference type="GO" id="GO:0005524">
    <property type="term" value="F:ATP binding"/>
    <property type="evidence" value="ECO:0007669"/>
    <property type="project" value="UniProtKB-ARBA"/>
</dbReference>
<organism evidence="1 2">
    <name type="scientific">Gibbsiella quercinecans</name>
    <dbReference type="NCBI Taxonomy" id="929813"/>
    <lineage>
        <taxon>Bacteria</taxon>
        <taxon>Pseudomonadati</taxon>
        <taxon>Pseudomonadota</taxon>
        <taxon>Gammaproteobacteria</taxon>
        <taxon>Enterobacterales</taxon>
        <taxon>Yersiniaceae</taxon>
        <taxon>Gibbsiella</taxon>
    </lineage>
</organism>
<dbReference type="RefSeq" id="WP_095844691.1">
    <property type="nucleotide sequence ID" value="NZ_CP014136.1"/>
</dbReference>
<dbReference type="PIRSF" id="PIRSF018567">
    <property type="entry name" value="AcoX"/>
    <property type="match status" value="1"/>
</dbReference>
<dbReference type="GO" id="GO:0006741">
    <property type="term" value="P:NADP+ biosynthetic process"/>
    <property type="evidence" value="ECO:0007669"/>
    <property type="project" value="InterPro"/>
</dbReference>
<dbReference type="AlphaFoldDB" id="A0A250AW53"/>
<dbReference type="PANTHER" id="PTHR40697:SF3">
    <property type="entry name" value="ACETOIN CATABOLISM PROTEIN X"/>
    <property type="match status" value="1"/>
</dbReference>
<dbReference type="GO" id="GO:0003951">
    <property type="term" value="F:NAD+ kinase activity"/>
    <property type="evidence" value="ECO:0007669"/>
    <property type="project" value="InterPro"/>
</dbReference>
<dbReference type="SUPFAM" id="SSF111331">
    <property type="entry name" value="NAD kinase/diacylglycerol kinase-like"/>
    <property type="match status" value="1"/>
</dbReference>
<dbReference type="InterPro" id="IPR016064">
    <property type="entry name" value="NAD/diacylglycerol_kinase_sf"/>
</dbReference>
<evidence type="ECO:0000313" key="2">
    <source>
        <dbReference type="Proteomes" id="UP000217182"/>
    </source>
</evidence>
<evidence type="ECO:0000313" key="1">
    <source>
        <dbReference type="EMBL" id="ATA18091.1"/>
    </source>
</evidence>
<dbReference type="OrthoDB" id="4292700at2"/>
<protein>
    <submittedName>
        <fullName evidence="1">Acetoin catabolism protein X</fullName>
    </submittedName>
</protein>
<dbReference type="InterPro" id="IPR002504">
    <property type="entry name" value="NADK"/>
</dbReference>
<accession>A0A250AW53</accession>
<dbReference type="InterPro" id="IPR039065">
    <property type="entry name" value="AcoX-like"/>
</dbReference>
<dbReference type="Pfam" id="PF01513">
    <property type="entry name" value="NAD_kinase"/>
    <property type="match status" value="1"/>
</dbReference>
<dbReference type="InterPro" id="IPR017438">
    <property type="entry name" value="ATP-NAD_kinase_N"/>
</dbReference>